<dbReference type="AlphaFoldDB" id="A0A6C0JQQ2"/>
<keyword evidence="1" id="KW-0812">Transmembrane</keyword>
<evidence type="ECO:0000313" key="2">
    <source>
        <dbReference type="EMBL" id="QHU06054.1"/>
    </source>
</evidence>
<organism evidence="2">
    <name type="scientific">viral metagenome</name>
    <dbReference type="NCBI Taxonomy" id="1070528"/>
    <lineage>
        <taxon>unclassified sequences</taxon>
        <taxon>metagenomes</taxon>
        <taxon>organismal metagenomes</taxon>
    </lineage>
</organism>
<proteinExistence type="predicted"/>
<feature type="transmembrane region" description="Helical" evidence="1">
    <location>
        <begin position="6"/>
        <end position="26"/>
    </location>
</feature>
<reference evidence="2" key="1">
    <citation type="journal article" date="2020" name="Nature">
        <title>Giant virus diversity and host interactions through global metagenomics.</title>
        <authorList>
            <person name="Schulz F."/>
            <person name="Roux S."/>
            <person name="Paez-Espino D."/>
            <person name="Jungbluth S."/>
            <person name="Walsh D.A."/>
            <person name="Denef V.J."/>
            <person name="McMahon K.D."/>
            <person name="Konstantinidis K.T."/>
            <person name="Eloe-Fadrosh E.A."/>
            <person name="Kyrpides N.C."/>
            <person name="Woyke T."/>
        </authorList>
    </citation>
    <scope>NUCLEOTIDE SEQUENCE</scope>
    <source>
        <strain evidence="2">GVMAG-M-3300027747-57</strain>
    </source>
</reference>
<keyword evidence="1" id="KW-1133">Transmembrane helix</keyword>
<name>A0A6C0JQQ2_9ZZZZ</name>
<accession>A0A6C0JQQ2</accession>
<keyword evidence="1" id="KW-0472">Membrane</keyword>
<evidence type="ECO:0000256" key="1">
    <source>
        <dbReference type="SAM" id="Phobius"/>
    </source>
</evidence>
<feature type="transmembrane region" description="Helical" evidence="1">
    <location>
        <begin position="38"/>
        <end position="57"/>
    </location>
</feature>
<dbReference type="EMBL" id="MN740430">
    <property type="protein sequence ID" value="QHU06054.1"/>
    <property type="molecule type" value="Genomic_DNA"/>
</dbReference>
<sequence length="66" mass="7647">MERGIIMLLHSILIGFVLYILMVYVLKQNVNVAEDRSIFLAALVLLYMLLFGHKLPYNVNRNIVNL</sequence>
<protein>
    <submittedName>
        <fullName evidence="2">Uncharacterized protein</fullName>
    </submittedName>
</protein>